<comment type="caution">
    <text evidence="1">The sequence shown here is derived from an EMBL/GenBank/DDBJ whole genome shotgun (WGS) entry which is preliminary data.</text>
</comment>
<dbReference type="OrthoDB" id="7726846at2"/>
<sequence length="89" mass="10094">MATHVLWQADVADFDAWLKVFREDTAVRKSAGIHDLHVWRDPARPDHAVALFEISDLERATAFLESEELAMHHERGGVAHIQVKVLSPE</sequence>
<organism evidence="1 2">
    <name type="scientific">Ruegeria profundi</name>
    <dbReference type="NCBI Taxonomy" id="1685378"/>
    <lineage>
        <taxon>Bacteria</taxon>
        <taxon>Pseudomonadati</taxon>
        <taxon>Pseudomonadota</taxon>
        <taxon>Alphaproteobacteria</taxon>
        <taxon>Rhodobacterales</taxon>
        <taxon>Roseobacteraceae</taxon>
        <taxon>Ruegeria</taxon>
    </lineage>
</organism>
<dbReference type="InterPro" id="IPR011008">
    <property type="entry name" value="Dimeric_a/b-barrel"/>
</dbReference>
<dbReference type="SUPFAM" id="SSF54909">
    <property type="entry name" value="Dimeric alpha+beta barrel"/>
    <property type="match status" value="1"/>
</dbReference>
<dbReference type="EMBL" id="LQBP01000007">
    <property type="protein sequence ID" value="KUJ78306.1"/>
    <property type="molecule type" value="Genomic_DNA"/>
</dbReference>
<dbReference type="RefSeq" id="WP_068338094.1">
    <property type="nucleotide sequence ID" value="NZ_LQBP01000007.1"/>
</dbReference>
<keyword evidence="2" id="KW-1185">Reference proteome</keyword>
<dbReference type="Proteomes" id="UP000053690">
    <property type="component" value="Unassembled WGS sequence"/>
</dbReference>
<dbReference type="STRING" id="1685378.AVO44_14225"/>
<evidence type="ECO:0008006" key="3">
    <source>
        <dbReference type="Google" id="ProtNLM"/>
    </source>
</evidence>
<dbReference type="AlphaFoldDB" id="A0A0X3TUX3"/>
<reference evidence="2" key="1">
    <citation type="submission" date="2015-12" db="EMBL/GenBank/DDBJ databases">
        <authorList>
            <person name="Zhang G."/>
            <person name="Stingl U."/>
        </authorList>
    </citation>
    <scope>NUCLEOTIDE SEQUENCE [LARGE SCALE GENOMIC DNA]</scope>
    <source>
        <strain evidence="2">ZGT108</strain>
    </source>
</reference>
<proteinExistence type="predicted"/>
<gene>
    <name evidence="1" type="ORF">AVO44_14225</name>
</gene>
<name>A0A0X3TUX3_9RHOB</name>
<accession>A0A0X3TUX3</accession>
<evidence type="ECO:0000313" key="2">
    <source>
        <dbReference type="Proteomes" id="UP000053690"/>
    </source>
</evidence>
<protein>
    <recommendedName>
        <fullName evidence="3">Cyclase</fullName>
    </recommendedName>
</protein>
<evidence type="ECO:0000313" key="1">
    <source>
        <dbReference type="EMBL" id="KUJ78306.1"/>
    </source>
</evidence>